<reference evidence="9" key="1">
    <citation type="submission" date="2016-05" db="EMBL/GenBank/DDBJ databases">
        <title>Comparative genomics of biotechnologically important yeasts.</title>
        <authorList>
            <consortium name="DOE Joint Genome Institute"/>
            <person name="Riley R."/>
            <person name="Haridas S."/>
            <person name="Wolfe K.H."/>
            <person name="Lopes M.R."/>
            <person name="Hittinger C.T."/>
            <person name="Goker M."/>
            <person name="Salamov A."/>
            <person name="Wisecaver J."/>
            <person name="Long T.M."/>
            <person name="Aerts A.L."/>
            <person name="Barry K."/>
            <person name="Choi C."/>
            <person name="Clum A."/>
            <person name="Coughlan A.Y."/>
            <person name="Deshpande S."/>
            <person name="Douglass A.P."/>
            <person name="Hanson S.J."/>
            <person name="Klenk H.-P."/>
            <person name="Labutti K."/>
            <person name="Lapidus A."/>
            <person name="Lindquist E."/>
            <person name="Lipzen A."/>
            <person name="Meier-Kolthoff J.P."/>
            <person name="Ohm R.A."/>
            <person name="Otillar R.P."/>
            <person name="Pangilinan J."/>
            <person name="Peng Y."/>
            <person name="Rokas A."/>
            <person name="Rosa C.A."/>
            <person name="Scheuner C."/>
            <person name="Sibirny A.A."/>
            <person name="Slot J.C."/>
            <person name="Stielow J.B."/>
            <person name="Sun H."/>
            <person name="Kurtzman C.P."/>
            <person name="Blackwell M."/>
            <person name="Grigoriev I.V."/>
            <person name="Jeffries T.W."/>
        </authorList>
    </citation>
    <scope>NUCLEOTIDE SEQUENCE [LARGE SCALE GENOMIC DNA]</scope>
    <source>
        <strain evidence="9">NRRL Y-12698</strain>
    </source>
</reference>
<dbReference type="EMBL" id="KV454434">
    <property type="protein sequence ID" value="ODQ78718.1"/>
    <property type="molecule type" value="Genomic_DNA"/>
</dbReference>
<keyword evidence="3" id="KW-0809">Transit peptide</keyword>
<evidence type="ECO:0000313" key="9">
    <source>
        <dbReference type="Proteomes" id="UP000094336"/>
    </source>
</evidence>
<dbReference type="Pfam" id="PF01783">
    <property type="entry name" value="Ribosomal_L32p"/>
    <property type="match status" value="1"/>
</dbReference>
<evidence type="ECO:0000256" key="1">
    <source>
        <dbReference type="ARBA" id="ARBA00004173"/>
    </source>
</evidence>
<evidence type="ECO:0000256" key="5">
    <source>
        <dbReference type="ARBA" id="ARBA00023128"/>
    </source>
</evidence>
<evidence type="ECO:0000313" key="8">
    <source>
        <dbReference type="EMBL" id="ODQ78718.1"/>
    </source>
</evidence>
<dbReference type="InterPro" id="IPR051991">
    <property type="entry name" value="Mitoribosomal_protein_bL32"/>
</dbReference>
<dbReference type="Proteomes" id="UP000094336">
    <property type="component" value="Unassembled WGS sequence"/>
</dbReference>
<evidence type="ECO:0000256" key="4">
    <source>
        <dbReference type="ARBA" id="ARBA00022980"/>
    </source>
</evidence>
<organism evidence="8 9">
    <name type="scientific">Babjeviella inositovora NRRL Y-12698</name>
    <dbReference type="NCBI Taxonomy" id="984486"/>
    <lineage>
        <taxon>Eukaryota</taxon>
        <taxon>Fungi</taxon>
        <taxon>Dikarya</taxon>
        <taxon>Ascomycota</taxon>
        <taxon>Saccharomycotina</taxon>
        <taxon>Pichiomycetes</taxon>
        <taxon>Serinales incertae sedis</taxon>
        <taxon>Babjeviella</taxon>
    </lineage>
</organism>
<dbReference type="InterPro" id="IPR002677">
    <property type="entry name" value="Ribosomal_bL32"/>
</dbReference>
<keyword evidence="5" id="KW-0496">Mitochondrion</keyword>
<dbReference type="GO" id="GO:0003735">
    <property type="term" value="F:structural constituent of ribosome"/>
    <property type="evidence" value="ECO:0007669"/>
    <property type="project" value="InterPro"/>
</dbReference>
<evidence type="ECO:0000256" key="6">
    <source>
        <dbReference type="ARBA" id="ARBA00023274"/>
    </source>
</evidence>
<feature type="non-terminal residue" evidence="8">
    <location>
        <position position="199"/>
    </location>
</feature>
<accession>A0A1E3QM75</accession>
<dbReference type="STRING" id="984486.A0A1E3QM75"/>
<evidence type="ECO:0000256" key="7">
    <source>
        <dbReference type="ARBA" id="ARBA00039935"/>
    </source>
</evidence>
<dbReference type="GeneID" id="30149270"/>
<comment type="similarity">
    <text evidence="2">Belongs to the bacterial ribosomal protein bL32 family.</text>
</comment>
<dbReference type="SUPFAM" id="SSF57829">
    <property type="entry name" value="Zn-binding ribosomal proteins"/>
    <property type="match status" value="1"/>
</dbReference>
<evidence type="ECO:0000256" key="3">
    <source>
        <dbReference type="ARBA" id="ARBA00022946"/>
    </source>
</evidence>
<sequence>LSGLPALSGRFAGMMPRLPGIQLEISINGKKTAQQITEKQHQADAELSMATPLERLAEQIAQRQAGNKPIYIDNGIFLAAPKKKTSYMKRRRRQLAPSDKHVKFLDSLGRCPACGNFKRQHTLCMSCFGEIKAMLKKDQGGVAPTKTPETLEMDTTDKKILYPSKFLKHDDFLKEEMKPQYILTRSKTLPFDRTVSPKK</sequence>
<dbReference type="NCBIfam" id="TIGR01031">
    <property type="entry name" value="rpmF_bact"/>
    <property type="match status" value="1"/>
</dbReference>
<dbReference type="GO" id="GO:0006412">
    <property type="term" value="P:translation"/>
    <property type="evidence" value="ECO:0007669"/>
    <property type="project" value="InterPro"/>
</dbReference>
<name>A0A1E3QM75_9ASCO</name>
<protein>
    <recommendedName>
        <fullName evidence="7">Large ribosomal subunit protein bL32m</fullName>
    </recommendedName>
</protein>
<keyword evidence="4" id="KW-0689">Ribosomal protein</keyword>
<dbReference type="InterPro" id="IPR011332">
    <property type="entry name" value="Ribosomal_zn-bd"/>
</dbReference>
<gene>
    <name evidence="8" type="ORF">BABINDRAFT_28034</name>
</gene>
<dbReference type="RefSeq" id="XP_018984046.1">
    <property type="nucleotide sequence ID" value="XM_019131417.1"/>
</dbReference>
<keyword evidence="9" id="KW-1185">Reference proteome</keyword>
<comment type="subcellular location">
    <subcellularLocation>
        <location evidence="1">Mitochondrion</location>
    </subcellularLocation>
</comment>
<keyword evidence="6" id="KW-0687">Ribonucleoprotein</keyword>
<dbReference type="OrthoDB" id="2014905at2759"/>
<dbReference type="GO" id="GO:0005762">
    <property type="term" value="C:mitochondrial large ribosomal subunit"/>
    <property type="evidence" value="ECO:0007669"/>
    <property type="project" value="TreeGrafter"/>
</dbReference>
<feature type="non-terminal residue" evidence="8">
    <location>
        <position position="1"/>
    </location>
</feature>
<dbReference type="PANTHER" id="PTHR21026:SF2">
    <property type="entry name" value="LARGE RIBOSOMAL SUBUNIT PROTEIN BL32M"/>
    <property type="match status" value="1"/>
</dbReference>
<proteinExistence type="inferred from homology"/>
<evidence type="ECO:0000256" key="2">
    <source>
        <dbReference type="ARBA" id="ARBA00008560"/>
    </source>
</evidence>
<dbReference type="AlphaFoldDB" id="A0A1E3QM75"/>
<dbReference type="PANTHER" id="PTHR21026">
    <property type="entry name" value="39S RIBOSOMAL PROTEIN L32, MITOCHONDRIAL"/>
    <property type="match status" value="1"/>
</dbReference>